<evidence type="ECO:0000313" key="4">
    <source>
        <dbReference type="Proteomes" id="UP001404104"/>
    </source>
</evidence>
<feature type="signal peptide" evidence="1">
    <location>
        <begin position="1"/>
        <end position="20"/>
    </location>
</feature>
<reference evidence="3 4" key="1">
    <citation type="submission" date="2024-05" db="EMBL/GenBank/DDBJ databases">
        <authorList>
            <person name="Liu Q."/>
            <person name="Xin Y.-H."/>
        </authorList>
    </citation>
    <scope>NUCLEOTIDE SEQUENCE [LARGE SCALE GENOMIC DNA]</scope>
    <source>
        <strain evidence="3 4">CGMCC 1.15349</strain>
    </source>
</reference>
<dbReference type="InterPro" id="IPR025419">
    <property type="entry name" value="DUF4142"/>
</dbReference>
<accession>A0ABU9XTD6</accession>
<evidence type="ECO:0000313" key="3">
    <source>
        <dbReference type="EMBL" id="MEN2786767.1"/>
    </source>
</evidence>
<dbReference type="EMBL" id="JBDIMF010000003">
    <property type="protein sequence ID" value="MEN2786767.1"/>
    <property type="molecule type" value="Genomic_DNA"/>
</dbReference>
<organism evidence="3 4">
    <name type="scientific">Sphingomonas qilianensis</name>
    <dbReference type="NCBI Taxonomy" id="1736690"/>
    <lineage>
        <taxon>Bacteria</taxon>
        <taxon>Pseudomonadati</taxon>
        <taxon>Pseudomonadota</taxon>
        <taxon>Alphaproteobacteria</taxon>
        <taxon>Sphingomonadales</taxon>
        <taxon>Sphingomonadaceae</taxon>
        <taxon>Sphingomonas</taxon>
    </lineage>
</organism>
<feature type="domain" description="DUF4142" evidence="2">
    <location>
        <begin position="36"/>
        <end position="170"/>
    </location>
</feature>
<dbReference type="Gene3D" id="1.20.1260.10">
    <property type="match status" value="1"/>
</dbReference>
<evidence type="ECO:0000256" key="1">
    <source>
        <dbReference type="SAM" id="SignalP"/>
    </source>
</evidence>
<dbReference type="RefSeq" id="WP_345864572.1">
    <property type="nucleotide sequence ID" value="NZ_JBDIMF010000003.1"/>
</dbReference>
<protein>
    <submittedName>
        <fullName evidence="3">DUF4142 domain-containing protein</fullName>
    </submittedName>
</protein>
<dbReference type="PANTHER" id="PTHR38593">
    <property type="entry name" value="BLR2558 PROTEIN"/>
    <property type="match status" value="1"/>
</dbReference>
<sequence>MTVQSMMFAAALIGSGMASAQTPPPPPPAEAKSSAAPYVMAAGMSDLYEINSSQVALQKSQNPHIRKFASMLIKHHQKTTAATMKAARRAGLSPAAPMLDPEAMTSVNELQTASTADFDRLYIGQQIPAHQAALDLHQRYASGGDAPALRGSARAASPIVKQHLSMAMKLQQGGKTGSMPRM</sequence>
<dbReference type="PANTHER" id="PTHR38593:SF1">
    <property type="entry name" value="BLR2558 PROTEIN"/>
    <property type="match status" value="1"/>
</dbReference>
<evidence type="ECO:0000259" key="2">
    <source>
        <dbReference type="Pfam" id="PF13628"/>
    </source>
</evidence>
<keyword evidence="4" id="KW-1185">Reference proteome</keyword>
<dbReference type="Proteomes" id="UP001404104">
    <property type="component" value="Unassembled WGS sequence"/>
</dbReference>
<dbReference type="InterPro" id="IPR012347">
    <property type="entry name" value="Ferritin-like"/>
</dbReference>
<comment type="caution">
    <text evidence="3">The sequence shown here is derived from an EMBL/GenBank/DDBJ whole genome shotgun (WGS) entry which is preliminary data.</text>
</comment>
<feature type="chain" id="PRO_5045806528" evidence="1">
    <location>
        <begin position="21"/>
        <end position="182"/>
    </location>
</feature>
<keyword evidence="1" id="KW-0732">Signal</keyword>
<proteinExistence type="predicted"/>
<gene>
    <name evidence="3" type="ORF">ABC969_10085</name>
</gene>
<name>A0ABU9XTD6_9SPHN</name>
<dbReference type="Pfam" id="PF13628">
    <property type="entry name" value="DUF4142"/>
    <property type="match status" value="1"/>
</dbReference>